<dbReference type="PANTHER" id="PTHR43174:SF1">
    <property type="entry name" value="UDP-N-ACETYLGLUCOSAMINE 2-EPIMERASE"/>
    <property type="match status" value="1"/>
</dbReference>
<gene>
    <name evidence="3" type="primary">wecB</name>
    <name evidence="3" type="ORF">G4D63_11135</name>
</gene>
<keyword evidence="4" id="KW-1185">Reference proteome</keyword>
<accession>A0A6M0Q946</accession>
<comment type="similarity">
    <text evidence="1">Belongs to the UDP-N-acetylglucosamine 2-epimerase family.</text>
</comment>
<sequence length="358" mass="39984">MKKILTIVGARPQFIKVAPVSRVLRNEFEEIIVNTGQHYDYNMSGVFFEELNIPKPNYDLGVGSGSHGAQTGAMLKEIEDVLFKEKPDAVLVYGDTNSTLAGAIAASKLHIPLFHIEAGLRSFNKKMPEEVNRILTDHVSSLLFAPTETAVENLKNEGVVEGVHNVGDVMFDAVLYNITIANNKYKIEDFQLESKQFVLATIHRAENTDDLVRLEAIFESLSKLEDTIVLPLHPRTKGKLDTLGISDKIKDAKNIKIIDPVSYLEMVFLESHSKFIITDSGGVQKEAYFAKVPCFTLRDQTEWVETVDIGWNRLVNPVTENLLDIVNDTQSVEYVEHLYGNGDASSKIVKVISDYLGK</sequence>
<name>A0A6M0Q946_9BACI</name>
<organism evidence="3 4">
    <name type="scientific">Bacillus mesophilus</name>
    <dbReference type="NCBI Taxonomy" id="1808955"/>
    <lineage>
        <taxon>Bacteria</taxon>
        <taxon>Bacillati</taxon>
        <taxon>Bacillota</taxon>
        <taxon>Bacilli</taxon>
        <taxon>Bacillales</taxon>
        <taxon>Bacillaceae</taxon>
        <taxon>Bacillus</taxon>
    </lineage>
</organism>
<protein>
    <submittedName>
        <fullName evidence="3">UDP-N-acetylglucosamine 2-epimerase (Non-hydrolyzing)</fullName>
        <ecNumber evidence="3">5.1.3.14</ecNumber>
    </submittedName>
</protein>
<evidence type="ECO:0000259" key="2">
    <source>
        <dbReference type="Pfam" id="PF02350"/>
    </source>
</evidence>
<evidence type="ECO:0000313" key="3">
    <source>
        <dbReference type="EMBL" id="NEY72279.1"/>
    </source>
</evidence>
<dbReference type="Gene3D" id="3.40.50.2000">
    <property type="entry name" value="Glycogen Phosphorylase B"/>
    <property type="match status" value="2"/>
</dbReference>
<evidence type="ECO:0000256" key="1">
    <source>
        <dbReference type="RuleBase" id="RU003513"/>
    </source>
</evidence>
<dbReference type="NCBIfam" id="TIGR00236">
    <property type="entry name" value="wecB"/>
    <property type="match status" value="1"/>
</dbReference>
<keyword evidence="1 3" id="KW-0413">Isomerase</keyword>
<comment type="caution">
    <text evidence="3">The sequence shown here is derived from an EMBL/GenBank/DDBJ whole genome shotgun (WGS) entry which is preliminary data.</text>
</comment>
<dbReference type="InterPro" id="IPR029767">
    <property type="entry name" value="WecB-like"/>
</dbReference>
<reference evidence="3 4" key="1">
    <citation type="submission" date="2020-02" db="EMBL/GenBank/DDBJ databases">
        <title>Bacillus aquiflavi sp. nov., isolated from yellow water of strong flavor Chinese baijiu in Yibin region of China.</title>
        <authorList>
            <person name="Xie J."/>
        </authorList>
    </citation>
    <scope>NUCLEOTIDE SEQUENCE [LARGE SCALE GENOMIC DNA]</scope>
    <source>
        <strain evidence="3 4">SA4</strain>
    </source>
</reference>
<dbReference type="Proteomes" id="UP000481043">
    <property type="component" value="Unassembled WGS sequence"/>
</dbReference>
<dbReference type="PANTHER" id="PTHR43174">
    <property type="entry name" value="UDP-N-ACETYLGLUCOSAMINE 2-EPIMERASE"/>
    <property type="match status" value="1"/>
</dbReference>
<dbReference type="SUPFAM" id="SSF53756">
    <property type="entry name" value="UDP-Glycosyltransferase/glycogen phosphorylase"/>
    <property type="match status" value="1"/>
</dbReference>
<proteinExistence type="inferred from homology"/>
<dbReference type="InterPro" id="IPR003331">
    <property type="entry name" value="UDP_GlcNAc_Epimerase_2_dom"/>
</dbReference>
<feature type="domain" description="UDP-N-acetylglucosamine 2-epimerase" evidence="2">
    <location>
        <begin position="25"/>
        <end position="352"/>
    </location>
</feature>
<dbReference type="GO" id="GO:0008761">
    <property type="term" value="F:UDP-N-acetylglucosamine 2-epimerase activity"/>
    <property type="evidence" value="ECO:0007669"/>
    <property type="project" value="UniProtKB-EC"/>
</dbReference>
<dbReference type="Pfam" id="PF02350">
    <property type="entry name" value="Epimerase_2"/>
    <property type="match status" value="1"/>
</dbReference>
<dbReference type="EC" id="5.1.3.14" evidence="3"/>
<dbReference type="AlphaFoldDB" id="A0A6M0Q946"/>
<dbReference type="RefSeq" id="WP_163179730.1">
    <property type="nucleotide sequence ID" value="NZ_JAAIWM010000003.1"/>
</dbReference>
<evidence type="ECO:0000313" key="4">
    <source>
        <dbReference type="Proteomes" id="UP000481043"/>
    </source>
</evidence>
<dbReference type="CDD" id="cd03786">
    <property type="entry name" value="GTB_UDP-GlcNAc_2-Epimerase"/>
    <property type="match status" value="1"/>
</dbReference>
<dbReference type="EMBL" id="JAAIWM010000003">
    <property type="protein sequence ID" value="NEY72279.1"/>
    <property type="molecule type" value="Genomic_DNA"/>
</dbReference>